<dbReference type="EMBL" id="JAUSVK010000001">
    <property type="protein sequence ID" value="MDQ0393438.1"/>
    <property type="molecule type" value="Genomic_DNA"/>
</dbReference>
<reference evidence="1 2" key="1">
    <citation type="submission" date="2023-07" db="EMBL/GenBank/DDBJ databases">
        <title>Genomic Encyclopedia of Type Strains, Phase IV (KMG-IV): sequencing the most valuable type-strain genomes for metagenomic binning, comparative biology and taxonomic classification.</title>
        <authorList>
            <person name="Goeker M."/>
        </authorList>
    </citation>
    <scope>NUCLEOTIDE SEQUENCE [LARGE SCALE GENOMIC DNA]</scope>
    <source>
        <strain evidence="1 2">DSM 5896</strain>
    </source>
</reference>
<gene>
    <name evidence="1" type="ORF">J3R73_003230</name>
</gene>
<accession>A0ABU0FH44</accession>
<evidence type="ECO:0000313" key="2">
    <source>
        <dbReference type="Proteomes" id="UP001237448"/>
    </source>
</evidence>
<proteinExistence type="predicted"/>
<name>A0ABU0FH44_9HYPH</name>
<protein>
    <submittedName>
        <fullName evidence="1">Uncharacterized protein</fullName>
    </submittedName>
</protein>
<keyword evidence="2" id="KW-1185">Reference proteome</keyword>
<dbReference type="Proteomes" id="UP001237448">
    <property type="component" value="Unassembled WGS sequence"/>
</dbReference>
<organism evidence="1 2">
    <name type="scientific">Labrys monachus</name>
    <dbReference type="NCBI Taxonomy" id="217067"/>
    <lineage>
        <taxon>Bacteria</taxon>
        <taxon>Pseudomonadati</taxon>
        <taxon>Pseudomonadota</taxon>
        <taxon>Alphaproteobacteria</taxon>
        <taxon>Hyphomicrobiales</taxon>
        <taxon>Xanthobacteraceae</taxon>
        <taxon>Labrys</taxon>
    </lineage>
</organism>
<comment type="caution">
    <text evidence="1">The sequence shown here is derived from an EMBL/GenBank/DDBJ whole genome shotgun (WGS) entry which is preliminary data.</text>
</comment>
<dbReference type="RefSeq" id="WP_307428778.1">
    <property type="nucleotide sequence ID" value="NZ_JAUSVK010000001.1"/>
</dbReference>
<sequence length="96" mass="10615">MRMLLRTHLDATNGSEAIKSGALQKVIGAFMEKFKPEAVYFTVENGNRSGLYVFDLKESRQMPELGEPFFDLGCKVTLTPCMTPEDLRAGWAAAGL</sequence>
<evidence type="ECO:0000313" key="1">
    <source>
        <dbReference type="EMBL" id="MDQ0393438.1"/>
    </source>
</evidence>